<keyword evidence="2" id="KW-1133">Transmembrane helix</keyword>
<dbReference type="AlphaFoldDB" id="A0A8H4W5X6"/>
<organism evidence="4 5">
    <name type="scientific">Cudoniella acicularis</name>
    <dbReference type="NCBI Taxonomy" id="354080"/>
    <lineage>
        <taxon>Eukaryota</taxon>
        <taxon>Fungi</taxon>
        <taxon>Dikarya</taxon>
        <taxon>Ascomycota</taxon>
        <taxon>Pezizomycotina</taxon>
        <taxon>Leotiomycetes</taxon>
        <taxon>Helotiales</taxon>
        <taxon>Tricladiaceae</taxon>
        <taxon>Cudoniella</taxon>
    </lineage>
</organism>
<dbReference type="Pfam" id="PF05686">
    <property type="entry name" value="Glyco_transf_90"/>
    <property type="match status" value="1"/>
</dbReference>
<keyword evidence="2" id="KW-0812">Transmembrane</keyword>
<protein>
    <recommendedName>
        <fullName evidence="3">Glycosyl transferase CAP10 domain-containing protein</fullName>
    </recommendedName>
</protein>
<dbReference type="InterPro" id="IPR006598">
    <property type="entry name" value="CAP10"/>
</dbReference>
<reference evidence="4 5" key="1">
    <citation type="submission" date="2020-03" db="EMBL/GenBank/DDBJ databases">
        <title>Draft Genome Sequence of Cudoniella acicularis.</title>
        <authorList>
            <person name="Buettner E."/>
            <person name="Kellner H."/>
        </authorList>
    </citation>
    <scope>NUCLEOTIDE SEQUENCE [LARGE SCALE GENOMIC DNA]</scope>
    <source>
        <strain evidence="4 5">DSM 108380</strain>
    </source>
</reference>
<dbReference type="OrthoDB" id="202415at2759"/>
<feature type="domain" description="Glycosyl transferase CAP10" evidence="3">
    <location>
        <begin position="192"/>
        <end position="416"/>
    </location>
</feature>
<feature type="compositionally biased region" description="Low complexity" evidence="1">
    <location>
        <begin position="106"/>
        <end position="126"/>
    </location>
</feature>
<evidence type="ECO:0000256" key="2">
    <source>
        <dbReference type="SAM" id="Phobius"/>
    </source>
</evidence>
<feature type="transmembrane region" description="Helical" evidence="2">
    <location>
        <begin position="12"/>
        <end position="29"/>
    </location>
</feature>
<comment type="caution">
    <text evidence="4">The sequence shown here is derived from an EMBL/GenBank/DDBJ whole genome shotgun (WGS) entry which is preliminary data.</text>
</comment>
<evidence type="ECO:0000313" key="4">
    <source>
        <dbReference type="EMBL" id="KAF4632910.1"/>
    </source>
</evidence>
<gene>
    <name evidence="4" type="ORF">G7Y89_g5207</name>
</gene>
<keyword evidence="2" id="KW-0472">Membrane</keyword>
<evidence type="ECO:0000256" key="1">
    <source>
        <dbReference type="SAM" id="MobiDB-lite"/>
    </source>
</evidence>
<accession>A0A8H4W5X6</accession>
<sequence length="445" mass="49985">MYASKSRVIRIGFLLVSAVLLLVLLYTGFELHPLYDRQIQIPILGNVVSKPAEQLPSSSLISSLPEIEHAEATEISTSSSTTITSSSSFPTTVVAQNISHKQEESSSSVVVLSTQQPLPTTTPSGGNAQKMWQFNPRRDAKKYTLSAGQCDSAFPGLFAEIDGAVAHQKLNRSVIPEDLDISWRNYGAARVMIYDQEMNRNQTNGDGQSGHLRVEKKEHYIWIMSDFGYWSWPLDYVGSYQQVLREVSNSEVDFDLKKKQVVWRGSTKVNELRKQLVNVTLGKEWADVKEIDWLDLKSGDPLSMPQHCAYQFLVQTEGHTYSGRGKYLQNCNSVIIMQERTWVEPHHAFLIGSGPNQNFVEVTSNFTNLESKVEELLENPARARQIAQNGVDTFRDSFKPEGWVAVEGGGKKIRGTPFETLVVKPAEECPVLPECSYLQKVFMRC</sequence>
<dbReference type="EMBL" id="JAAMPI010000306">
    <property type="protein sequence ID" value="KAF4632910.1"/>
    <property type="molecule type" value="Genomic_DNA"/>
</dbReference>
<proteinExistence type="predicted"/>
<feature type="region of interest" description="Disordered" evidence="1">
    <location>
        <begin position="106"/>
        <end position="130"/>
    </location>
</feature>
<dbReference type="PANTHER" id="PTHR12203:SF107">
    <property type="entry name" value="GLYCOSYL TRANSFERASE CAP10 DOMAIN-CONTAINING PROTEIN"/>
    <property type="match status" value="1"/>
</dbReference>
<name>A0A8H4W5X6_9HELO</name>
<evidence type="ECO:0000259" key="3">
    <source>
        <dbReference type="SMART" id="SM00672"/>
    </source>
</evidence>
<evidence type="ECO:0000313" key="5">
    <source>
        <dbReference type="Proteomes" id="UP000566819"/>
    </source>
</evidence>
<keyword evidence="5" id="KW-1185">Reference proteome</keyword>
<dbReference type="PANTHER" id="PTHR12203">
    <property type="entry name" value="KDEL LYS-ASP-GLU-LEU CONTAINING - RELATED"/>
    <property type="match status" value="1"/>
</dbReference>
<dbReference type="InterPro" id="IPR051091">
    <property type="entry name" value="O-Glucosyltr/Glycosyltrsf_90"/>
</dbReference>
<dbReference type="SMART" id="SM00672">
    <property type="entry name" value="CAP10"/>
    <property type="match status" value="1"/>
</dbReference>
<dbReference type="Proteomes" id="UP000566819">
    <property type="component" value="Unassembled WGS sequence"/>
</dbReference>